<reference evidence="1 2" key="1">
    <citation type="journal article" date="2015" name="Mol. Plant Microbe Interact.">
        <title>Genome, transcriptome, and functional analyses of Penicillium expansum provide new insights into secondary metabolism and pathogenicity.</title>
        <authorList>
            <person name="Ballester A.R."/>
            <person name="Marcet-Houben M."/>
            <person name="Levin E."/>
            <person name="Sela N."/>
            <person name="Selma-Lazaro C."/>
            <person name="Carmona L."/>
            <person name="Wisniewski M."/>
            <person name="Droby S."/>
            <person name="Gonzalez-Candelas L."/>
            <person name="Gabaldon T."/>
        </authorList>
    </citation>
    <scope>NUCLEOTIDE SEQUENCE [LARGE SCALE GENOMIC DNA]</scope>
    <source>
        <strain evidence="1 2">PHI-1</strain>
    </source>
</reference>
<proteinExistence type="predicted"/>
<organism evidence="1 2">
    <name type="scientific">Penicillium italicum</name>
    <name type="common">Blue mold</name>
    <dbReference type="NCBI Taxonomy" id="40296"/>
    <lineage>
        <taxon>Eukaryota</taxon>
        <taxon>Fungi</taxon>
        <taxon>Dikarya</taxon>
        <taxon>Ascomycota</taxon>
        <taxon>Pezizomycotina</taxon>
        <taxon>Eurotiomycetes</taxon>
        <taxon>Eurotiomycetidae</taxon>
        <taxon>Eurotiales</taxon>
        <taxon>Aspergillaceae</taxon>
        <taxon>Penicillium</taxon>
    </lineage>
</organism>
<keyword evidence="2" id="KW-1185">Reference proteome</keyword>
<dbReference type="SUPFAM" id="SSF51604">
    <property type="entry name" value="Enolase C-terminal domain-like"/>
    <property type="match status" value="1"/>
</dbReference>
<dbReference type="Proteomes" id="UP000030104">
    <property type="component" value="Unassembled WGS sequence"/>
</dbReference>
<dbReference type="HOGENOM" id="CLU_3335785_0_0_1"/>
<name>A0A0A2L9T4_PENIT</name>
<evidence type="ECO:0000313" key="1">
    <source>
        <dbReference type="EMBL" id="KGO76872.1"/>
    </source>
</evidence>
<protein>
    <submittedName>
        <fullName evidence="1">Enolase, C-terminal</fullName>
    </submittedName>
</protein>
<evidence type="ECO:0000313" key="2">
    <source>
        <dbReference type="Proteomes" id="UP000030104"/>
    </source>
</evidence>
<dbReference type="InterPro" id="IPR036849">
    <property type="entry name" value="Enolase-like_C_sf"/>
</dbReference>
<gene>
    <name evidence="1" type="ORF">PITC_004990</name>
</gene>
<accession>A0A0A2L9T4</accession>
<comment type="caution">
    <text evidence="1">The sequence shown here is derived from an EMBL/GenBank/DDBJ whole genome shotgun (WGS) entry which is preliminary data.</text>
</comment>
<dbReference type="AlphaFoldDB" id="A0A0A2L9T4"/>
<dbReference type="PhylomeDB" id="A0A0A2L9T4"/>
<dbReference type="EMBL" id="JQGA01000228">
    <property type="protein sequence ID" value="KGO76872.1"/>
    <property type="molecule type" value="Genomic_DNA"/>
</dbReference>
<sequence>MKGVHSGNQKYFQETMIAPVGVFSLTEADKWVARFTSS</sequence>